<feature type="transmembrane region" description="Helical" evidence="1">
    <location>
        <begin position="17"/>
        <end position="39"/>
    </location>
</feature>
<feature type="transmembrane region" description="Helical" evidence="1">
    <location>
        <begin position="76"/>
        <end position="98"/>
    </location>
</feature>
<keyword evidence="1" id="KW-1133">Transmembrane helix</keyword>
<evidence type="ECO:0008006" key="4">
    <source>
        <dbReference type="Google" id="ProtNLM"/>
    </source>
</evidence>
<dbReference type="OrthoDB" id="3376858at2"/>
<dbReference type="Proteomes" id="UP000063699">
    <property type="component" value="Chromosome"/>
</dbReference>
<protein>
    <recommendedName>
        <fullName evidence="4">ABC transporter permease</fullName>
    </recommendedName>
</protein>
<dbReference type="KEGG" id="kphy:AOZ06_18860"/>
<feature type="transmembrane region" description="Helical" evidence="1">
    <location>
        <begin position="258"/>
        <end position="277"/>
    </location>
</feature>
<name>A0A0N9HYG1_9PSEU</name>
<evidence type="ECO:0000313" key="3">
    <source>
        <dbReference type="Proteomes" id="UP000063699"/>
    </source>
</evidence>
<reference evidence="2 3" key="1">
    <citation type="submission" date="2015-07" db="EMBL/GenBank/DDBJ databases">
        <title>Genome sequencing of Kibdelosporangium phytohabitans.</title>
        <authorList>
            <person name="Qin S."/>
            <person name="Xing K."/>
        </authorList>
    </citation>
    <scope>NUCLEOTIDE SEQUENCE [LARGE SCALE GENOMIC DNA]</scope>
    <source>
        <strain evidence="2 3">KLBMP1111</strain>
    </source>
</reference>
<evidence type="ECO:0000313" key="2">
    <source>
        <dbReference type="EMBL" id="ALG08704.1"/>
    </source>
</evidence>
<accession>A0A0N9HYG1</accession>
<organism evidence="2 3">
    <name type="scientific">Kibdelosporangium phytohabitans</name>
    <dbReference type="NCBI Taxonomy" id="860235"/>
    <lineage>
        <taxon>Bacteria</taxon>
        <taxon>Bacillati</taxon>
        <taxon>Actinomycetota</taxon>
        <taxon>Actinomycetes</taxon>
        <taxon>Pseudonocardiales</taxon>
        <taxon>Pseudonocardiaceae</taxon>
        <taxon>Kibdelosporangium</taxon>
    </lineage>
</organism>
<feature type="transmembrane region" description="Helical" evidence="1">
    <location>
        <begin position="152"/>
        <end position="171"/>
    </location>
</feature>
<dbReference type="PANTHER" id="PTHR37305">
    <property type="entry name" value="INTEGRAL MEMBRANE PROTEIN-RELATED"/>
    <property type="match status" value="1"/>
</dbReference>
<dbReference type="AlphaFoldDB" id="A0A0N9HYG1"/>
<evidence type="ECO:0000256" key="1">
    <source>
        <dbReference type="SAM" id="Phobius"/>
    </source>
</evidence>
<feature type="transmembrane region" description="Helical" evidence="1">
    <location>
        <begin position="178"/>
        <end position="201"/>
    </location>
</feature>
<proteinExistence type="predicted"/>
<feature type="transmembrane region" description="Helical" evidence="1">
    <location>
        <begin position="119"/>
        <end position="146"/>
    </location>
</feature>
<dbReference type="GO" id="GO:0005886">
    <property type="term" value="C:plasma membrane"/>
    <property type="evidence" value="ECO:0007669"/>
    <property type="project" value="UniProtKB-SubCell"/>
</dbReference>
<dbReference type="RefSeq" id="WP_054290611.1">
    <property type="nucleotide sequence ID" value="NZ_CP012752.1"/>
</dbReference>
<sequence length="283" mass="29631">MLASFTAELFKIRKRTVFWLIGGVWMIMTLIFGYVFPYISYHGNPTGPAVGGRTAAERVLLEALPESLVSSAIQGFPLFAGALAMLVGVLLAGGEYGWDTMKMMLTQGPRRLSVLSGKLAALLALMLTIVVATFIVDGTAAWLVAAVESKPMAWPSIGSLVQGIVSGWLIVGMWATTGFFLATLVRGTALAAGLGLVWALAVENLMRIFANIVAPIDVLQRFFPGTNAGALAAALGVTPQGEPGGTPGVTTAVSGTQAAVVLVVYIAIFGAISLFAVKRRDVT</sequence>
<gene>
    <name evidence="2" type="ORF">AOZ06_18860</name>
</gene>
<dbReference type="Pfam" id="PF12679">
    <property type="entry name" value="ABC2_membrane_2"/>
    <property type="match status" value="1"/>
</dbReference>
<dbReference type="STRING" id="860235.AOZ06_18860"/>
<keyword evidence="1" id="KW-0472">Membrane</keyword>
<dbReference type="EMBL" id="CP012752">
    <property type="protein sequence ID" value="ALG08704.1"/>
    <property type="molecule type" value="Genomic_DNA"/>
</dbReference>
<keyword evidence="3" id="KW-1185">Reference proteome</keyword>
<dbReference type="PANTHER" id="PTHR37305:SF1">
    <property type="entry name" value="MEMBRANE PROTEIN"/>
    <property type="match status" value="1"/>
</dbReference>
<dbReference type="GO" id="GO:0140359">
    <property type="term" value="F:ABC-type transporter activity"/>
    <property type="evidence" value="ECO:0007669"/>
    <property type="project" value="InterPro"/>
</dbReference>
<keyword evidence="1" id="KW-0812">Transmembrane</keyword>